<evidence type="ECO:0000256" key="5">
    <source>
        <dbReference type="ARBA" id="ARBA00022679"/>
    </source>
</evidence>
<evidence type="ECO:0000313" key="10">
    <source>
        <dbReference type="EMBL" id="KPJ48589.1"/>
    </source>
</evidence>
<evidence type="ECO:0000256" key="2">
    <source>
        <dbReference type="ARBA" id="ARBA00012669"/>
    </source>
</evidence>
<dbReference type="UniPathway" id="UPA00253">
    <property type="reaction ID" value="UER00327"/>
</dbReference>
<keyword evidence="6 9" id="KW-0479">Metal-binding</keyword>
<evidence type="ECO:0000313" key="11">
    <source>
        <dbReference type="Proteomes" id="UP000051124"/>
    </source>
</evidence>
<dbReference type="PANTHER" id="PTHR30573">
    <property type="entry name" value="QUINOLINATE SYNTHETASE A"/>
    <property type="match status" value="1"/>
</dbReference>
<keyword evidence="8 9" id="KW-0411">Iron-sulfur</keyword>
<name>A0A0S7WEJ6_UNCT6</name>
<dbReference type="PATRIC" id="fig|1703771.3.peg.990"/>
<dbReference type="Gene3D" id="3.40.50.10800">
    <property type="entry name" value="NadA-like"/>
    <property type="match status" value="3"/>
</dbReference>
<dbReference type="GO" id="GO:0005737">
    <property type="term" value="C:cytoplasm"/>
    <property type="evidence" value="ECO:0007669"/>
    <property type="project" value="UniProtKB-SubCell"/>
</dbReference>
<comment type="cofactor">
    <cofactor evidence="9">
        <name>[4Fe-4S] cluster</name>
        <dbReference type="ChEBI" id="CHEBI:49883"/>
    </cofactor>
    <text evidence="9">Binds 1 [4Fe-4S] cluster per subunit.</text>
</comment>
<evidence type="ECO:0000256" key="3">
    <source>
        <dbReference type="ARBA" id="ARBA00022485"/>
    </source>
</evidence>
<keyword evidence="5 9" id="KW-0808">Transferase</keyword>
<dbReference type="Pfam" id="PF02445">
    <property type="entry name" value="NadA"/>
    <property type="match status" value="1"/>
</dbReference>
<dbReference type="GO" id="GO:0046872">
    <property type="term" value="F:metal ion binding"/>
    <property type="evidence" value="ECO:0007669"/>
    <property type="project" value="UniProtKB-KW"/>
</dbReference>
<comment type="subcellular location">
    <subcellularLocation>
        <location evidence="9">Cytoplasm</location>
    </subcellularLocation>
</comment>
<comment type="pathway">
    <text evidence="1 9">Cofactor biosynthesis; NAD(+) biosynthesis; quinolinate from iminoaspartate: step 1/1.</text>
</comment>
<dbReference type="NCBIfam" id="TIGR00550">
    <property type="entry name" value="nadA"/>
    <property type="match status" value="1"/>
</dbReference>
<dbReference type="GO" id="GO:0051539">
    <property type="term" value="F:4 iron, 4 sulfur cluster binding"/>
    <property type="evidence" value="ECO:0007669"/>
    <property type="project" value="UniProtKB-KW"/>
</dbReference>
<sequence>MTDEELKKEIVALKEKRRALFLVHNYQRGEIQDLADYTGDSLGLAQQAAEHPAELIVFCGVWFMAESAKILSPQKKVLLPRREADCFMAGMVDVDGLLRLKAKYPDAKVVSYVNTNADIKAESDVCCTSANAVKVVEGIEADSIIFTPDRNLARYAQRFTTKKIIPWDGYCYVHTRITPQEVIEAKKKHPDAAFIAHPECEPPVIDLADEVLSTGGMVRFARESDYLKIIIGTEEGLLYRLKKENPEKEFYTAGSAKMCWNMKINTLEDVYLSLKEDRYQMEVEESILKKAKVALDRMLLYV</sequence>
<feature type="binding site" evidence="9">
    <location>
        <position position="86"/>
    </location>
    <ligand>
        <name>[4Fe-4S] cluster</name>
        <dbReference type="ChEBI" id="CHEBI:49883"/>
    </ligand>
</feature>
<evidence type="ECO:0000256" key="6">
    <source>
        <dbReference type="ARBA" id="ARBA00022723"/>
    </source>
</evidence>
<accession>A0A0S7WEJ6</accession>
<gene>
    <name evidence="9" type="primary">nadA</name>
    <name evidence="10" type="ORF">AMJ40_07250</name>
</gene>
<reference evidence="10 11" key="1">
    <citation type="journal article" date="2015" name="Microbiome">
        <title>Genomic resolution of linkages in carbon, nitrogen, and sulfur cycling among widespread estuary sediment bacteria.</title>
        <authorList>
            <person name="Baker B.J."/>
            <person name="Lazar C.S."/>
            <person name="Teske A.P."/>
            <person name="Dick G.J."/>
        </authorList>
    </citation>
    <scope>NUCLEOTIDE SEQUENCE [LARGE SCALE GENOMIC DNA]</scope>
    <source>
        <strain evidence="10">DG_26</strain>
    </source>
</reference>
<keyword evidence="7 9" id="KW-0408">Iron</keyword>
<feature type="binding site" evidence="9">
    <location>
        <begin position="112"/>
        <end position="114"/>
    </location>
    <ligand>
        <name>iminosuccinate</name>
        <dbReference type="ChEBI" id="CHEBI:77875"/>
    </ligand>
</feature>
<feature type="binding site" evidence="9">
    <location>
        <position position="129"/>
    </location>
    <ligand>
        <name>iminosuccinate</name>
        <dbReference type="ChEBI" id="CHEBI:77875"/>
    </ligand>
</feature>
<dbReference type="HAMAP" id="MF_00568">
    <property type="entry name" value="NadA_type2"/>
    <property type="match status" value="1"/>
</dbReference>
<protein>
    <recommendedName>
        <fullName evidence="2 9">Quinolinate synthase</fullName>
        <ecNumber evidence="2 9">2.5.1.72</ecNumber>
    </recommendedName>
</protein>
<keyword evidence="9" id="KW-0963">Cytoplasm</keyword>
<dbReference type="EC" id="2.5.1.72" evidence="2 9"/>
<dbReference type="GO" id="GO:0008987">
    <property type="term" value="F:quinolinate synthetase A activity"/>
    <property type="evidence" value="ECO:0007669"/>
    <property type="project" value="UniProtKB-UniRule"/>
</dbReference>
<evidence type="ECO:0000256" key="8">
    <source>
        <dbReference type="ARBA" id="ARBA00023014"/>
    </source>
</evidence>
<evidence type="ECO:0000256" key="9">
    <source>
        <dbReference type="HAMAP-Rule" id="MF_00568"/>
    </source>
</evidence>
<comment type="function">
    <text evidence="9">Catalyzes the condensation of iminoaspartate with dihydroxyacetone phosphate to form quinolinate.</text>
</comment>
<comment type="similarity">
    <text evidence="9">Belongs to the quinolinate synthase family. Type 2 subfamily.</text>
</comment>
<feature type="binding site" evidence="9">
    <location>
        <position position="41"/>
    </location>
    <ligand>
        <name>iminosuccinate</name>
        <dbReference type="ChEBI" id="CHEBI:77875"/>
    </ligand>
</feature>
<dbReference type="EMBL" id="LIZT01000109">
    <property type="protein sequence ID" value="KPJ48589.1"/>
    <property type="molecule type" value="Genomic_DNA"/>
</dbReference>
<dbReference type="SUPFAM" id="SSF142754">
    <property type="entry name" value="NadA-like"/>
    <property type="match status" value="1"/>
</dbReference>
<evidence type="ECO:0000256" key="4">
    <source>
        <dbReference type="ARBA" id="ARBA00022642"/>
    </source>
</evidence>
<keyword evidence="3 9" id="KW-0004">4Fe-4S</keyword>
<dbReference type="InterPro" id="IPR036094">
    <property type="entry name" value="NadA_sf"/>
</dbReference>
<dbReference type="GO" id="GO:0034628">
    <property type="term" value="P:'de novo' NAD+ biosynthetic process from L-aspartate"/>
    <property type="evidence" value="ECO:0007669"/>
    <property type="project" value="TreeGrafter"/>
</dbReference>
<feature type="binding site" evidence="9">
    <location>
        <position position="259"/>
    </location>
    <ligand>
        <name>[4Fe-4S] cluster</name>
        <dbReference type="ChEBI" id="CHEBI:49883"/>
    </ligand>
</feature>
<dbReference type="InterPro" id="IPR023066">
    <property type="entry name" value="Quinolinate_synth_type2"/>
</dbReference>
<organism evidence="10 11">
    <name type="scientific">candidate division TA06 bacterium DG_26</name>
    <dbReference type="NCBI Taxonomy" id="1703771"/>
    <lineage>
        <taxon>Bacteria</taxon>
        <taxon>Bacteria division TA06</taxon>
    </lineage>
</organism>
<dbReference type="PANTHER" id="PTHR30573:SF0">
    <property type="entry name" value="QUINOLINATE SYNTHASE, CHLOROPLASTIC"/>
    <property type="match status" value="1"/>
</dbReference>
<feature type="binding site" evidence="9">
    <location>
        <position position="214"/>
    </location>
    <ligand>
        <name>iminosuccinate</name>
        <dbReference type="ChEBI" id="CHEBI:77875"/>
    </ligand>
</feature>
<dbReference type="NCBIfam" id="NF006878">
    <property type="entry name" value="PRK09375.1-2"/>
    <property type="match status" value="1"/>
</dbReference>
<feature type="binding site" evidence="9">
    <location>
        <position position="24"/>
    </location>
    <ligand>
        <name>iminosuccinate</name>
        <dbReference type="ChEBI" id="CHEBI:77875"/>
    </ligand>
</feature>
<dbReference type="InterPro" id="IPR003473">
    <property type="entry name" value="NadA"/>
</dbReference>
<feature type="binding site" evidence="9">
    <location>
        <position position="171"/>
    </location>
    <ligand>
        <name>[4Fe-4S] cluster</name>
        <dbReference type="ChEBI" id="CHEBI:49883"/>
    </ligand>
</feature>
<comment type="caution">
    <text evidence="10">The sequence shown here is derived from an EMBL/GenBank/DDBJ whole genome shotgun (WGS) entry which is preliminary data.</text>
</comment>
<dbReference type="Proteomes" id="UP000051124">
    <property type="component" value="Unassembled WGS sequence"/>
</dbReference>
<feature type="binding site" evidence="9">
    <location>
        <begin position="197"/>
        <end position="199"/>
    </location>
    <ligand>
        <name>iminosuccinate</name>
        <dbReference type="ChEBI" id="CHEBI:77875"/>
    </ligand>
</feature>
<keyword evidence="4 9" id="KW-0662">Pyridine nucleotide biosynthesis</keyword>
<dbReference type="AlphaFoldDB" id="A0A0S7WEJ6"/>
<comment type="catalytic activity">
    <reaction evidence="9">
        <text>iminosuccinate + dihydroxyacetone phosphate = quinolinate + phosphate + 2 H2O + H(+)</text>
        <dbReference type="Rhea" id="RHEA:25888"/>
        <dbReference type="ChEBI" id="CHEBI:15377"/>
        <dbReference type="ChEBI" id="CHEBI:15378"/>
        <dbReference type="ChEBI" id="CHEBI:29959"/>
        <dbReference type="ChEBI" id="CHEBI:43474"/>
        <dbReference type="ChEBI" id="CHEBI:57642"/>
        <dbReference type="ChEBI" id="CHEBI:77875"/>
        <dbReference type="EC" id="2.5.1.72"/>
    </reaction>
</comment>
<evidence type="ECO:0000256" key="7">
    <source>
        <dbReference type="ARBA" id="ARBA00023004"/>
    </source>
</evidence>
<proteinExistence type="inferred from homology"/>
<evidence type="ECO:0000256" key="1">
    <source>
        <dbReference type="ARBA" id="ARBA00005065"/>
    </source>
</evidence>